<name>A0A367RHY2_9NOSO</name>
<evidence type="ECO:0000313" key="4">
    <source>
        <dbReference type="Proteomes" id="UP000252107"/>
    </source>
</evidence>
<keyword evidence="2" id="KW-0378">Hydrolase</keyword>
<dbReference type="AlphaFoldDB" id="A0A367RHY2"/>
<dbReference type="SUPFAM" id="SSF54637">
    <property type="entry name" value="Thioesterase/thiol ester dehydrase-isomerase"/>
    <property type="match status" value="1"/>
</dbReference>
<sequence length="170" mass="19722">MKFQQTFIFPLHVQLEDLDVNGVVHHPTFLKYLERARYHSIKECGYSWEKLVSLDCTFVVSEIHANYLKPALIDRELFILSRVVGVGKTSIKFYQSIVTYLPTDVEIEATQERLFSLPETIFSAQIRLVCIDVKTGKLKSIPQEIQQLIIPDPNLLTKYPQNRDTRIVIK</sequence>
<evidence type="ECO:0000256" key="1">
    <source>
        <dbReference type="ARBA" id="ARBA00005953"/>
    </source>
</evidence>
<dbReference type="CDD" id="cd00586">
    <property type="entry name" value="4HBT"/>
    <property type="match status" value="1"/>
</dbReference>
<dbReference type="Pfam" id="PF13279">
    <property type="entry name" value="4HBT_2"/>
    <property type="match status" value="1"/>
</dbReference>
<dbReference type="GO" id="GO:0047617">
    <property type="term" value="F:fatty acyl-CoA hydrolase activity"/>
    <property type="evidence" value="ECO:0007669"/>
    <property type="project" value="TreeGrafter"/>
</dbReference>
<comment type="caution">
    <text evidence="3">The sequence shown here is derived from an EMBL/GenBank/DDBJ whole genome shotgun (WGS) entry which is preliminary data.</text>
</comment>
<dbReference type="InterPro" id="IPR006684">
    <property type="entry name" value="YbgC/YbaW"/>
</dbReference>
<dbReference type="PANTHER" id="PTHR31793:SF37">
    <property type="entry name" value="ACYL-COA THIOESTER HYDROLASE YBGC"/>
    <property type="match status" value="1"/>
</dbReference>
<dbReference type="PIRSF" id="PIRSF003230">
    <property type="entry name" value="YbgC"/>
    <property type="match status" value="1"/>
</dbReference>
<keyword evidence="4" id="KW-1185">Reference proteome</keyword>
<dbReference type="EMBL" id="LXQD01000153">
    <property type="protein sequence ID" value="RCJ35330.1"/>
    <property type="molecule type" value="Genomic_DNA"/>
</dbReference>
<organism evidence="3 4">
    <name type="scientific">Nostoc minutum NIES-26</name>
    <dbReference type="NCBI Taxonomy" id="1844469"/>
    <lineage>
        <taxon>Bacteria</taxon>
        <taxon>Bacillati</taxon>
        <taxon>Cyanobacteriota</taxon>
        <taxon>Cyanophyceae</taxon>
        <taxon>Nostocales</taxon>
        <taxon>Nostocaceae</taxon>
        <taxon>Nostoc</taxon>
    </lineage>
</organism>
<proteinExistence type="inferred from homology"/>
<reference evidence="3" key="1">
    <citation type="submission" date="2016-04" db="EMBL/GenBank/DDBJ databases">
        <authorList>
            <person name="Tabuchi Yagui T.R."/>
        </authorList>
    </citation>
    <scope>NUCLEOTIDE SEQUENCE [LARGE SCALE GENOMIC DNA]</scope>
    <source>
        <strain evidence="3">NIES-26</strain>
    </source>
</reference>
<dbReference type="Gene3D" id="3.10.129.10">
    <property type="entry name" value="Hotdog Thioesterase"/>
    <property type="match status" value="1"/>
</dbReference>
<dbReference type="PANTHER" id="PTHR31793">
    <property type="entry name" value="4-HYDROXYBENZOYL-COA THIOESTERASE FAMILY MEMBER"/>
    <property type="match status" value="1"/>
</dbReference>
<protein>
    <submittedName>
        <fullName evidence="3">Uncharacterized protein</fullName>
    </submittedName>
</protein>
<gene>
    <name evidence="3" type="ORF">A6770_16000</name>
</gene>
<comment type="similarity">
    <text evidence="1">Belongs to the 4-hydroxybenzoyl-CoA thioesterase family.</text>
</comment>
<evidence type="ECO:0000256" key="2">
    <source>
        <dbReference type="ARBA" id="ARBA00022801"/>
    </source>
</evidence>
<dbReference type="InterPro" id="IPR029069">
    <property type="entry name" value="HotDog_dom_sf"/>
</dbReference>
<dbReference type="InterPro" id="IPR050563">
    <property type="entry name" value="4-hydroxybenzoyl-CoA_TE"/>
</dbReference>
<evidence type="ECO:0000313" key="3">
    <source>
        <dbReference type="EMBL" id="RCJ35330.1"/>
    </source>
</evidence>
<accession>A0A367RHY2</accession>
<dbReference type="Proteomes" id="UP000252107">
    <property type="component" value="Unassembled WGS sequence"/>
</dbReference>